<reference evidence="2" key="1">
    <citation type="submission" date="2018-05" db="EMBL/GenBank/DDBJ databases">
        <authorList>
            <person name="Lanie J.A."/>
            <person name="Ng W.-L."/>
            <person name="Kazmierczak K.M."/>
            <person name="Andrzejewski T.M."/>
            <person name="Davidsen T.M."/>
            <person name="Wayne K.J."/>
            <person name="Tettelin H."/>
            <person name="Glass J.I."/>
            <person name="Rusch D."/>
            <person name="Podicherti R."/>
            <person name="Tsui H.-C.T."/>
            <person name="Winkler M.E."/>
        </authorList>
    </citation>
    <scope>NUCLEOTIDE SEQUENCE</scope>
</reference>
<evidence type="ECO:0000259" key="1">
    <source>
        <dbReference type="Pfam" id="PF00483"/>
    </source>
</evidence>
<dbReference type="Gene3D" id="2.160.10.10">
    <property type="entry name" value="Hexapeptide repeat proteins"/>
    <property type="match status" value="1"/>
</dbReference>
<dbReference type="NCBIfam" id="TIGR01208">
    <property type="entry name" value="rmlA_long"/>
    <property type="match status" value="1"/>
</dbReference>
<protein>
    <recommendedName>
        <fullName evidence="1">Nucleotidyl transferase domain-containing protein</fullName>
    </recommendedName>
</protein>
<dbReference type="EMBL" id="UINC01063241">
    <property type="protein sequence ID" value="SVB90668.1"/>
    <property type="molecule type" value="Genomic_DNA"/>
</dbReference>
<accession>A0A382HTN4</accession>
<feature type="non-terminal residue" evidence="2">
    <location>
        <position position="1"/>
    </location>
</feature>
<name>A0A382HTN4_9ZZZZ</name>
<evidence type="ECO:0000313" key="2">
    <source>
        <dbReference type="EMBL" id="SVB90668.1"/>
    </source>
</evidence>
<dbReference type="Gene3D" id="3.90.550.10">
    <property type="entry name" value="Spore Coat Polysaccharide Biosynthesis Protein SpsA, Chain A"/>
    <property type="match status" value="1"/>
</dbReference>
<feature type="domain" description="Nucleotidyl transferase" evidence="1">
    <location>
        <begin position="7"/>
        <end position="240"/>
    </location>
</feature>
<proteinExistence type="predicted"/>
<dbReference type="InterPro" id="IPR005908">
    <property type="entry name" value="G1P_thy_trans_l"/>
</dbReference>
<dbReference type="CDD" id="cd04189">
    <property type="entry name" value="G1P_TT_long"/>
    <property type="match status" value="1"/>
</dbReference>
<dbReference type="PANTHER" id="PTHR42883:SF2">
    <property type="entry name" value="THYMIDYLYLTRANSFERASE"/>
    <property type="match status" value="1"/>
</dbReference>
<sequence>SGAAPMKGLILSGGKGTRLRPLTHTSAKQLVPVANKPVLFYGIEALAAAGIRTIGIVVGDTQAEICAAVGDGTAWNVDITYIKQDAPRGLAHAVLISQSFIGNDPFIVYLGDNLLAKGIVPFVEHFTDAQPAAQILLAHVSNPKRFGVAELAADGRVKKLVEKPAKPKSDLALVGVYMFKPEVFQAIREISLSPRNELEITDAIQKLIDNGLTVTPHIVDGWWKDTGKLEDILEANRLILETMERRVDGEVDSDSRIDGNVIIEPGASIKKSKVQGPAIIGANARISSAYIGPFTSIMNNVKVHDSEIEHSIVLEGSDLRGLQSRMTDSLIGKNVKISRDPSTPSTYRFMLGDNSEVGIPW</sequence>
<dbReference type="PANTHER" id="PTHR42883">
    <property type="entry name" value="GLUCOSE-1-PHOSPHATE THYMIDYLTRANSFERASE"/>
    <property type="match status" value="1"/>
</dbReference>
<dbReference type="Pfam" id="PF00483">
    <property type="entry name" value="NTP_transferase"/>
    <property type="match status" value="1"/>
</dbReference>
<organism evidence="2">
    <name type="scientific">marine metagenome</name>
    <dbReference type="NCBI Taxonomy" id="408172"/>
    <lineage>
        <taxon>unclassified sequences</taxon>
        <taxon>metagenomes</taxon>
        <taxon>ecological metagenomes</taxon>
    </lineage>
</organism>
<dbReference type="SUPFAM" id="SSF53448">
    <property type="entry name" value="Nucleotide-diphospho-sugar transferases"/>
    <property type="match status" value="1"/>
</dbReference>
<dbReference type="InterPro" id="IPR029044">
    <property type="entry name" value="Nucleotide-diphossugar_trans"/>
</dbReference>
<gene>
    <name evidence="2" type="ORF">METZ01_LOCUS243522</name>
</gene>
<dbReference type="AlphaFoldDB" id="A0A382HTN4"/>
<dbReference type="InterPro" id="IPR005835">
    <property type="entry name" value="NTP_transferase_dom"/>
</dbReference>